<feature type="chain" id="PRO_5040202229" description="J domain-containing protein" evidence="2">
    <location>
        <begin position="26"/>
        <end position="615"/>
    </location>
</feature>
<evidence type="ECO:0000313" key="3">
    <source>
        <dbReference type="EMBL" id="CAB9501408.1"/>
    </source>
</evidence>
<protein>
    <recommendedName>
        <fullName evidence="5">J domain-containing protein</fullName>
    </recommendedName>
</protein>
<dbReference type="AlphaFoldDB" id="A0A9N8DE91"/>
<feature type="region of interest" description="Disordered" evidence="1">
    <location>
        <begin position="490"/>
        <end position="523"/>
    </location>
</feature>
<evidence type="ECO:0000313" key="4">
    <source>
        <dbReference type="Proteomes" id="UP001153069"/>
    </source>
</evidence>
<name>A0A9N8DE91_9STRA</name>
<evidence type="ECO:0008006" key="5">
    <source>
        <dbReference type="Google" id="ProtNLM"/>
    </source>
</evidence>
<feature type="compositionally biased region" description="Low complexity" evidence="1">
    <location>
        <begin position="585"/>
        <end position="602"/>
    </location>
</feature>
<feature type="compositionally biased region" description="Basic and acidic residues" evidence="1">
    <location>
        <begin position="499"/>
        <end position="523"/>
    </location>
</feature>
<proteinExistence type="predicted"/>
<dbReference type="EMBL" id="CAICTM010000107">
    <property type="protein sequence ID" value="CAB9501408.1"/>
    <property type="molecule type" value="Genomic_DNA"/>
</dbReference>
<evidence type="ECO:0000256" key="2">
    <source>
        <dbReference type="SAM" id="SignalP"/>
    </source>
</evidence>
<keyword evidence="2" id="KW-0732">Signal</keyword>
<evidence type="ECO:0000256" key="1">
    <source>
        <dbReference type="SAM" id="MobiDB-lite"/>
    </source>
</evidence>
<reference evidence="3" key="1">
    <citation type="submission" date="2020-06" db="EMBL/GenBank/DDBJ databases">
        <authorList>
            <consortium name="Plant Systems Biology data submission"/>
        </authorList>
    </citation>
    <scope>NUCLEOTIDE SEQUENCE</scope>
    <source>
        <strain evidence="3">D6</strain>
    </source>
</reference>
<feature type="signal peptide" evidence="2">
    <location>
        <begin position="1"/>
        <end position="25"/>
    </location>
</feature>
<sequence length="615" mass="68054">MIPTTMIQAIVTLILVLLTLPSVLCPTTHAPLVVVVENATAPQLQSTTAAFEPDAALDNNKTATTFFVFPFYAGRQDHHDEHPAAVIAPAATIMLDVCLYVSDTFPAVDVTPAHCFSTLKTAFTVATDVATGWVHTKASWSASCIRFQSSLSNHFHCWVQFASSKVSDTSATVSSSVQSLLWECLLNYLGCLCKCLWICLLQCLRTAPSWIAACIQFIQVASKHCNSFVQLASPKIATATAAVCSWAGSVKLFLEPIARTATNAAYNRLLDCLAAGYHVAHGLLGDSFFRIAFWFVVGTVAYKVHECVSTWRRKRTEKAKEALIMKQIVAEGVKYFADHFIFASELFHCGFAERVTPHHLLAKFDERIRKVHPDKGGDGYEAGSLIHTFTEVKKVFNRAARYSKKQAKRNSSTFSLCGAFWRWLTSWSKSSAAPTIPSLCGAAMVKQLQTKRDAAALQGKHWPSMPILHPTSRTEPCICWTSGPRASTPLPKHWPWSLPKEEAEKPKKSKDEEREQQKKEQERKGPTLLEVYGICQMEWTQELAKAKSVSECKNALEILKEEVLTDEYLGAFLRTGRVDVGDSKPAAVQPAQVEPADVQPAQVEEERIGAMDELD</sequence>
<gene>
    <name evidence="3" type="ORF">SEMRO_108_G054080.1</name>
</gene>
<feature type="region of interest" description="Disordered" evidence="1">
    <location>
        <begin position="585"/>
        <end position="615"/>
    </location>
</feature>
<comment type="caution">
    <text evidence="3">The sequence shown here is derived from an EMBL/GenBank/DDBJ whole genome shotgun (WGS) entry which is preliminary data.</text>
</comment>
<organism evidence="3 4">
    <name type="scientific">Seminavis robusta</name>
    <dbReference type="NCBI Taxonomy" id="568900"/>
    <lineage>
        <taxon>Eukaryota</taxon>
        <taxon>Sar</taxon>
        <taxon>Stramenopiles</taxon>
        <taxon>Ochrophyta</taxon>
        <taxon>Bacillariophyta</taxon>
        <taxon>Bacillariophyceae</taxon>
        <taxon>Bacillariophycidae</taxon>
        <taxon>Naviculales</taxon>
        <taxon>Naviculaceae</taxon>
        <taxon>Seminavis</taxon>
    </lineage>
</organism>
<accession>A0A9N8DE91</accession>
<dbReference type="Proteomes" id="UP001153069">
    <property type="component" value="Unassembled WGS sequence"/>
</dbReference>
<feature type="compositionally biased region" description="Basic and acidic residues" evidence="1">
    <location>
        <begin position="604"/>
        <end position="615"/>
    </location>
</feature>
<keyword evidence="4" id="KW-1185">Reference proteome</keyword>